<dbReference type="PANTHER" id="PTHR11280:SF5">
    <property type="entry name" value="GLUCOSAMINE-6-PHOSPHATE ISOMERASE"/>
    <property type="match status" value="1"/>
</dbReference>
<dbReference type="GO" id="GO:0004342">
    <property type="term" value="F:glucosamine-6-phosphate deaminase activity"/>
    <property type="evidence" value="ECO:0007669"/>
    <property type="project" value="InterPro"/>
</dbReference>
<name>A0AAX4HR09_9BACT</name>
<dbReference type="KEGG" id="psti:SOO65_03370"/>
<dbReference type="Gene3D" id="3.40.50.1360">
    <property type="match status" value="1"/>
</dbReference>
<dbReference type="RefSeq" id="WP_321396918.1">
    <property type="nucleotide sequence ID" value="NZ_CP139487.1"/>
</dbReference>
<keyword evidence="4" id="KW-1185">Reference proteome</keyword>
<protein>
    <submittedName>
        <fullName evidence="3">Glucosamine-6-phosphate deaminase</fullName>
    </submittedName>
</protein>
<evidence type="ECO:0000313" key="3">
    <source>
        <dbReference type="EMBL" id="WPU65779.1"/>
    </source>
</evidence>
<dbReference type="InterPro" id="IPR006148">
    <property type="entry name" value="Glc/Gal-6P_isomerase"/>
</dbReference>
<dbReference type="GO" id="GO:0005975">
    <property type="term" value="P:carbohydrate metabolic process"/>
    <property type="evidence" value="ECO:0007669"/>
    <property type="project" value="InterPro"/>
</dbReference>
<sequence length="241" mass="26716">MRIIQCDSTAEAIQTVALLVIEKMESHPTAVIGLATGRTMEPVYAEMAKLKTEKSLNLAKNFFFMLDEYFGLPENHPSSFKYYIEKHFLNPLQISASQIAVPPVHVRDGATHYEESIKQSGGVDLQLLGIGRNGHVGFNEPGSEKNSRTRLVRLTEETIAANKEQFVDDKIPTEALSMGIGTIMDSKSLLMLATGKSKADMIKYLLNHHDDPSCPASFLKHHPHFTLVLDPDAASKINLKI</sequence>
<dbReference type="GO" id="GO:0006046">
    <property type="term" value="P:N-acetylglucosamine catabolic process"/>
    <property type="evidence" value="ECO:0007669"/>
    <property type="project" value="TreeGrafter"/>
</dbReference>
<proteinExistence type="predicted"/>
<dbReference type="PROSITE" id="PS01161">
    <property type="entry name" value="GLC_GALNAC_ISOMERASE"/>
    <property type="match status" value="1"/>
</dbReference>
<dbReference type="GO" id="GO:0005737">
    <property type="term" value="C:cytoplasm"/>
    <property type="evidence" value="ECO:0007669"/>
    <property type="project" value="TreeGrafter"/>
</dbReference>
<dbReference type="GO" id="GO:0042802">
    <property type="term" value="F:identical protein binding"/>
    <property type="evidence" value="ECO:0007669"/>
    <property type="project" value="TreeGrafter"/>
</dbReference>
<dbReference type="Pfam" id="PF01182">
    <property type="entry name" value="Glucosamine_iso"/>
    <property type="match status" value="1"/>
</dbReference>
<dbReference type="CDD" id="cd01399">
    <property type="entry name" value="GlcN6P_deaminase"/>
    <property type="match status" value="1"/>
</dbReference>
<keyword evidence="1" id="KW-0378">Hydrolase</keyword>
<accession>A0AAX4HR09</accession>
<dbReference type="InterPro" id="IPR037171">
    <property type="entry name" value="NagB/RpiA_transferase-like"/>
</dbReference>
<dbReference type="Proteomes" id="UP001324634">
    <property type="component" value="Chromosome"/>
</dbReference>
<feature type="domain" description="Glucosamine/galactosamine-6-phosphate isomerase" evidence="2">
    <location>
        <begin position="11"/>
        <end position="220"/>
    </location>
</feature>
<dbReference type="InterPro" id="IPR018321">
    <property type="entry name" value="Glucosamine6P_isomerase_CS"/>
</dbReference>
<evidence type="ECO:0000256" key="1">
    <source>
        <dbReference type="ARBA" id="ARBA00022801"/>
    </source>
</evidence>
<dbReference type="InterPro" id="IPR004547">
    <property type="entry name" value="Glucosamine6P_isomerase"/>
</dbReference>
<evidence type="ECO:0000259" key="2">
    <source>
        <dbReference type="Pfam" id="PF01182"/>
    </source>
</evidence>
<dbReference type="PANTHER" id="PTHR11280">
    <property type="entry name" value="GLUCOSAMINE-6-PHOSPHATE ISOMERASE"/>
    <property type="match status" value="1"/>
</dbReference>
<dbReference type="SUPFAM" id="SSF100950">
    <property type="entry name" value="NagB/RpiA/CoA transferase-like"/>
    <property type="match status" value="1"/>
</dbReference>
<dbReference type="GO" id="GO:0006043">
    <property type="term" value="P:glucosamine catabolic process"/>
    <property type="evidence" value="ECO:0007669"/>
    <property type="project" value="TreeGrafter"/>
</dbReference>
<gene>
    <name evidence="3" type="ORF">SOO65_03370</name>
</gene>
<evidence type="ECO:0000313" key="4">
    <source>
        <dbReference type="Proteomes" id="UP001324634"/>
    </source>
</evidence>
<organism evidence="3 4">
    <name type="scientific">Peredibacter starrii</name>
    <dbReference type="NCBI Taxonomy" id="28202"/>
    <lineage>
        <taxon>Bacteria</taxon>
        <taxon>Pseudomonadati</taxon>
        <taxon>Bdellovibrionota</taxon>
        <taxon>Bacteriovoracia</taxon>
        <taxon>Bacteriovoracales</taxon>
        <taxon>Bacteriovoracaceae</taxon>
        <taxon>Peredibacter</taxon>
    </lineage>
</organism>
<reference evidence="3 4" key="1">
    <citation type="submission" date="2023-11" db="EMBL/GenBank/DDBJ databases">
        <title>Peredibacter starrii A3.12.</title>
        <authorList>
            <person name="Mitchell R.J."/>
        </authorList>
    </citation>
    <scope>NUCLEOTIDE SEQUENCE [LARGE SCALE GENOMIC DNA]</scope>
    <source>
        <strain evidence="3 4">A3.12</strain>
    </source>
</reference>
<dbReference type="EMBL" id="CP139487">
    <property type="protein sequence ID" value="WPU65779.1"/>
    <property type="molecule type" value="Genomic_DNA"/>
</dbReference>
<dbReference type="AlphaFoldDB" id="A0AAX4HR09"/>
<dbReference type="GO" id="GO:0019262">
    <property type="term" value="P:N-acetylneuraminate catabolic process"/>
    <property type="evidence" value="ECO:0007669"/>
    <property type="project" value="TreeGrafter"/>
</dbReference>